<accession>A0A1Y2IM11</accession>
<dbReference type="AlphaFoldDB" id="A0A1Y2IM11"/>
<sequence length="283" mass="31312">MHLALASSSIAPSFLLRSDDPLESRLGDTLLFHHDADAKSPRILVASSFSKAVYYTIFTNDRDSRTSIVRGLADAPKKTTTLATISIAQKHRLTNVTSATPRMGSFVTALFSQEKTLVQKQDEKSVSVLSDEKHDASLSTQLIEKGGAESAEDVPIWAASNRSLSSYLSGDRETLMITYGDGAPEYLRRCMKMEKQRVTLITSEKTYELLPTQSKTLAIYAVDAATGRREQVVWSRAMGVQVKGEQLRVVFPASLTFYPEARGFLDAVIVALVAWQMKMHMEL</sequence>
<organism evidence="1 2">
    <name type="scientific">Trametes coccinea (strain BRFM310)</name>
    <name type="common">Pycnoporus coccineus</name>
    <dbReference type="NCBI Taxonomy" id="1353009"/>
    <lineage>
        <taxon>Eukaryota</taxon>
        <taxon>Fungi</taxon>
        <taxon>Dikarya</taxon>
        <taxon>Basidiomycota</taxon>
        <taxon>Agaricomycotina</taxon>
        <taxon>Agaricomycetes</taxon>
        <taxon>Polyporales</taxon>
        <taxon>Polyporaceae</taxon>
        <taxon>Trametes</taxon>
    </lineage>
</organism>
<gene>
    <name evidence="1" type="ORF">PYCCODRAFT_1435835</name>
</gene>
<proteinExistence type="predicted"/>
<keyword evidence="2" id="KW-1185">Reference proteome</keyword>
<dbReference type="OrthoDB" id="2736447at2759"/>
<dbReference type="Proteomes" id="UP000193067">
    <property type="component" value="Unassembled WGS sequence"/>
</dbReference>
<reference evidence="1 2" key="1">
    <citation type="journal article" date="2015" name="Biotechnol. Biofuels">
        <title>Enhanced degradation of softwood versus hardwood by the white-rot fungus Pycnoporus coccineus.</title>
        <authorList>
            <person name="Couturier M."/>
            <person name="Navarro D."/>
            <person name="Chevret D."/>
            <person name="Henrissat B."/>
            <person name="Piumi F."/>
            <person name="Ruiz-Duenas F.J."/>
            <person name="Martinez A.T."/>
            <person name="Grigoriev I.V."/>
            <person name="Riley R."/>
            <person name="Lipzen A."/>
            <person name="Berrin J.G."/>
            <person name="Master E.R."/>
            <person name="Rosso M.N."/>
        </authorList>
    </citation>
    <scope>NUCLEOTIDE SEQUENCE [LARGE SCALE GENOMIC DNA]</scope>
    <source>
        <strain evidence="1 2">BRFM310</strain>
    </source>
</reference>
<name>A0A1Y2IM11_TRAC3</name>
<evidence type="ECO:0000313" key="2">
    <source>
        <dbReference type="Proteomes" id="UP000193067"/>
    </source>
</evidence>
<dbReference type="EMBL" id="KZ084107">
    <property type="protein sequence ID" value="OSD02168.1"/>
    <property type="molecule type" value="Genomic_DNA"/>
</dbReference>
<protein>
    <submittedName>
        <fullName evidence="1">Uncharacterized protein</fullName>
    </submittedName>
</protein>
<evidence type="ECO:0000313" key="1">
    <source>
        <dbReference type="EMBL" id="OSD02168.1"/>
    </source>
</evidence>